<feature type="compositionally biased region" description="Basic and acidic residues" evidence="1">
    <location>
        <begin position="308"/>
        <end position="322"/>
    </location>
</feature>
<evidence type="ECO:0000259" key="2">
    <source>
        <dbReference type="PROSITE" id="PS50004"/>
    </source>
</evidence>
<feature type="compositionally biased region" description="Low complexity" evidence="1">
    <location>
        <begin position="697"/>
        <end position="709"/>
    </location>
</feature>
<name>A0A545VG64_9HYPO</name>
<accession>A0A545VG64</accession>
<gene>
    <name evidence="3" type="ORF">IF1G_00644</name>
</gene>
<evidence type="ECO:0000313" key="4">
    <source>
        <dbReference type="Proteomes" id="UP000315783"/>
    </source>
</evidence>
<keyword evidence="4" id="KW-1185">Reference proteome</keyword>
<protein>
    <submittedName>
        <fullName evidence="3">Conserved serine proline-rich protein</fullName>
    </submittedName>
</protein>
<dbReference type="PROSITE" id="PS50004">
    <property type="entry name" value="C2"/>
    <property type="match status" value="1"/>
</dbReference>
<dbReference type="Gene3D" id="2.60.40.150">
    <property type="entry name" value="C2 domain"/>
    <property type="match status" value="1"/>
</dbReference>
<feature type="compositionally biased region" description="Polar residues" evidence="1">
    <location>
        <begin position="525"/>
        <end position="540"/>
    </location>
</feature>
<dbReference type="Pfam" id="PF00168">
    <property type="entry name" value="C2"/>
    <property type="match status" value="1"/>
</dbReference>
<dbReference type="STRING" id="43265.A0A545VG64"/>
<feature type="compositionally biased region" description="Basic and acidic residues" evidence="1">
    <location>
        <begin position="472"/>
        <end position="484"/>
    </location>
</feature>
<proteinExistence type="predicted"/>
<dbReference type="EMBL" id="SPUK01000001">
    <property type="protein sequence ID" value="TQW00713.1"/>
    <property type="molecule type" value="Genomic_DNA"/>
</dbReference>
<dbReference type="InterPro" id="IPR035892">
    <property type="entry name" value="C2_domain_sf"/>
</dbReference>
<feature type="compositionally biased region" description="Polar residues" evidence="1">
    <location>
        <begin position="488"/>
        <end position="508"/>
    </location>
</feature>
<dbReference type="OrthoDB" id="270970at2759"/>
<reference evidence="3 4" key="1">
    <citation type="journal article" date="2019" name="Appl. Microbiol. Biotechnol.">
        <title>Genome sequence of Isaria javanica and comparative genome analysis insights into family S53 peptidase evolution in fungal entomopathogens.</title>
        <authorList>
            <person name="Lin R."/>
            <person name="Zhang X."/>
            <person name="Xin B."/>
            <person name="Zou M."/>
            <person name="Gao Y."/>
            <person name="Qin F."/>
            <person name="Hu Q."/>
            <person name="Xie B."/>
            <person name="Cheng X."/>
        </authorList>
    </citation>
    <scope>NUCLEOTIDE SEQUENCE [LARGE SCALE GENOMIC DNA]</scope>
    <source>
        <strain evidence="3 4">IJ1G</strain>
    </source>
</reference>
<feature type="compositionally biased region" description="Polar residues" evidence="1">
    <location>
        <begin position="229"/>
        <end position="248"/>
    </location>
</feature>
<feature type="compositionally biased region" description="Polar residues" evidence="1">
    <location>
        <begin position="632"/>
        <end position="660"/>
    </location>
</feature>
<dbReference type="Proteomes" id="UP000315783">
    <property type="component" value="Unassembled WGS sequence"/>
</dbReference>
<organism evidence="3 4">
    <name type="scientific">Cordyceps javanica</name>
    <dbReference type="NCBI Taxonomy" id="43265"/>
    <lineage>
        <taxon>Eukaryota</taxon>
        <taxon>Fungi</taxon>
        <taxon>Dikarya</taxon>
        <taxon>Ascomycota</taxon>
        <taxon>Pezizomycotina</taxon>
        <taxon>Sordariomycetes</taxon>
        <taxon>Hypocreomycetidae</taxon>
        <taxon>Hypocreales</taxon>
        <taxon>Cordycipitaceae</taxon>
        <taxon>Cordyceps</taxon>
    </lineage>
</organism>
<feature type="compositionally biased region" description="Basic and acidic residues" evidence="1">
    <location>
        <begin position="361"/>
        <end position="372"/>
    </location>
</feature>
<dbReference type="PANTHER" id="PTHR47052">
    <property type="entry name" value="CONSERVED SERINE PROLINE-RICH PROTEIN (AFU_ORTHOLOGUE AFUA_2G01790)"/>
    <property type="match status" value="1"/>
</dbReference>
<feature type="compositionally biased region" description="Basic and acidic residues" evidence="1">
    <location>
        <begin position="711"/>
        <end position="735"/>
    </location>
</feature>
<comment type="caution">
    <text evidence="3">The sequence shown here is derived from an EMBL/GenBank/DDBJ whole genome shotgun (WGS) entry which is preliminary data.</text>
</comment>
<dbReference type="PANTHER" id="PTHR47052:SF3">
    <property type="entry name" value="INGRESSION PROTEIN 1"/>
    <property type="match status" value="1"/>
</dbReference>
<feature type="domain" description="C2" evidence="2">
    <location>
        <begin position="14"/>
        <end position="131"/>
    </location>
</feature>
<dbReference type="InterPro" id="IPR037791">
    <property type="entry name" value="C2_fungal_Inn1"/>
</dbReference>
<dbReference type="SMART" id="SM00239">
    <property type="entry name" value="C2"/>
    <property type="match status" value="1"/>
</dbReference>
<evidence type="ECO:0000256" key="1">
    <source>
        <dbReference type="SAM" id="MobiDB-lite"/>
    </source>
</evidence>
<evidence type="ECO:0000313" key="3">
    <source>
        <dbReference type="EMBL" id="TQW00713.1"/>
    </source>
</evidence>
<sequence>MASTSRPHFTGAAHTAGIYADLSVDGPVIGTLVAIVDRAKNLPNRKTIGKQDPYCAARLGKEAKKTTTDIRGGQTPKWDQELRFTVHDSSDYYQLKISIFTDDKRTDLVGEAWIDLKSIIVPGGGQTDVWQSLSCKGKYAGEIRLEITFYDTRPKPEKPVKVKQPTPADVDTVRQRTSPVKRRPLPSDPVTGEAPPAPVPVPAGTIVPSNPEYYGHQQTPPRHVKHSSHSGMIPNQSPLQAMEYSTPQGARHQSGDAYGTSPGATAALSFSTTPSRQPHRSRDHYDTPPRQADSPAYEFQETSAHYSQSDRHELHMGDRHLPSLDMNQPPPPPPAHRSRHSSVGPESPQVSPTKAGPSTPMRRDVLKSEAHRHTASTSSARLSYSHHDLPPSPHSPGGYGTPSPRQQSYDAGYGNRSLHATVEDVPDSPTAPGTSSYRSRHDSEPPAASMSPLYKSRHESEPPAAPTGSYRSRHDSEPPFERDPSPNPYQRHSPQPSPVYHSQTSRYVSNHDGHDDQEYDHGYQGSPSATGHNYGGSSHSTPHHRHVRQGSEQLPRAPTYGIPAPPASLQHTVDPRLARDVSERINEERQYENRLAGQQPSPARGRQRDEPPPSYGPPSQTYVPPSHHTRHGSTITYSGGPQDVQPTQTYSHGGNMSASPAHSIPRKSVSPAPQAHEEQLASDVPFGPDSYDALNPSMVSSRSSNSALSGQDRKDPNDKIVMHDGREVDPSDHLPMESWAPEPEPKPGHSASADNIRRSPGGAQPMPPSGRRQMRFTRAETAPVSSHGYDEPHAPPTPSGARTRLQKKPPRGASVSPGAASPLSPIHSENYQERQSPHGSYSRQGHSHRASYDYPNENYAPPQYGSGPPIPAKIPLMSGANGGPELSLAEEMQRIDIGSGRSRRRGGY</sequence>
<dbReference type="InterPro" id="IPR000008">
    <property type="entry name" value="C2_dom"/>
</dbReference>
<dbReference type="SUPFAM" id="SSF49562">
    <property type="entry name" value="C2 domain (Calcium/lipid-binding domain, CaLB)"/>
    <property type="match status" value="1"/>
</dbReference>
<feature type="region of interest" description="Disordered" evidence="1">
    <location>
        <begin position="155"/>
        <end position="890"/>
    </location>
</feature>
<feature type="compositionally biased region" description="Basic and acidic residues" evidence="1">
    <location>
        <begin position="509"/>
        <end position="521"/>
    </location>
</feature>
<dbReference type="InterPro" id="IPR052981">
    <property type="entry name" value="Ingression_C2_domain"/>
</dbReference>
<dbReference type="AlphaFoldDB" id="A0A545VG64"/>
<dbReference type="CDD" id="cd08681">
    <property type="entry name" value="C2_fungal_Inn1p-like"/>
    <property type="match status" value="1"/>
</dbReference>
<feature type="compositionally biased region" description="Basic and acidic residues" evidence="1">
    <location>
        <begin position="573"/>
        <end position="592"/>
    </location>
</feature>